<feature type="compositionally biased region" description="Polar residues" evidence="1">
    <location>
        <begin position="1"/>
        <end position="10"/>
    </location>
</feature>
<dbReference type="PANTHER" id="PTHR37332">
    <property type="entry name" value="EXPRESSED PROTEIN"/>
    <property type="match status" value="1"/>
</dbReference>
<gene>
    <name evidence="2" type="ORF">AAFC00_002680</name>
</gene>
<feature type="region of interest" description="Disordered" evidence="1">
    <location>
        <begin position="171"/>
        <end position="211"/>
    </location>
</feature>
<dbReference type="GeneID" id="95976382"/>
<feature type="compositionally biased region" description="Basic and acidic residues" evidence="1">
    <location>
        <begin position="25"/>
        <end position="45"/>
    </location>
</feature>
<evidence type="ECO:0000313" key="3">
    <source>
        <dbReference type="Proteomes" id="UP001562354"/>
    </source>
</evidence>
<organism evidence="2 3">
    <name type="scientific">Neodothiora populina</name>
    <dbReference type="NCBI Taxonomy" id="2781224"/>
    <lineage>
        <taxon>Eukaryota</taxon>
        <taxon>Fungi</taxon>
        <taxon>Dikarya</taxon>
        <taxon>Ascomycota</taxon>
        <taxon>Pezizomycotina</taxon>
        <taxon>Dothideomycetes</taxon>
        <taxon>Dothideomycetidae</taxon>
        <taxon>Dothideales</taxon>
        <taxon>Dothioraceae</taxon>
        <taxon>Neodothiora</taxon>
    </lineage>
</organism>
<feature type="compositionally biased region" description="Polar residues" evidence="1">
    <location>
        <begin position="183"/>
        <end position="202"/>
    </location>
</feature>
<keyword evidence="3" id="KW-1185">Reference proteome</keyword>
<proteinExistence type="predicted"/>
<sequence length="512" mass="55353">MPDPPASTSVFGRRPSLFSGKKRKESKDISARETREAKDGKDGTGRGESAGAGTVIWENPETVTVTPPSASEDRDGELSPREEQYPAQYRDRQSSVVSIPTSVSEGNLHRSVSLISHDSRTSLSLHKSRAPSVANIASSSAHPAHSPVRLHRVSRSISANAVGTIHNKFGSFSAGAGPHPLDSITQSPHSRSRDTLNLTSSDQAHKSPFSMLATPFGHGVKRQDTGMTYASKPSISSDSGNPMAMTVPGGPSNPTSIYNSINEISNKRIATLDYLRKLHEGQIYYLNTMHYTPTNLSHMPSLLPTKISRRATGYYLLGTSIPPVLDIASGSPVEYLAALLAVLTEFDTFQNLENGSSGTRGRMGQMFKSGMRMRTGRRSSATSDSIHLPDADHNASTAALDTMPMPPSASYGYHHHPEFAYLRTPSLPFEPDFAVSFASLTDILIDTYDNLMQLIPGPEACTPALNEVFTKADKMVRKILVQNVVQEFGDTTRKEVKSEVAGLGKVVLSGLM</sequence>
<comment type="caution">
    <text evidence="2">The sequence shown here is derived from an EMBL/GenBank/DDBJ whole genome shotgun (WGS) entry which is preliminary data.</text>
</comment>
<name>A0ABR3P818_9PEZI</name>
<dbReference type="EMBL" id="JBFMKM010000012">
    <property type="protein sequence ID" value="KAL1302259.1"/>
    <property type="molecule type" value="Genomic_DNA"/>
</dbReference>
<feature type="region of interest" description="Disordered" evidence="1">
    <location>
        <begin position="1"/>
        <end position="96"/>
    </location>
</feature>
<feature type="compositionally biased region" description="Basic and acidic residues" evidence="1">
    <location>
        <begin position="71"/>
        <end position="93"/>
    </location>
</feature>
<dbReference type="RefSeq" id="XP_069198535.1">
    <property type="nucleotide sequence ID" value="XM_069342030.1"/>
</dbReference>
<dbReference type="Proteomes" id="UP001562354">
    <property type="component" value="Unassembled WGS sequence"/>
</dbReference>
<evidence type="ECO:0000313" key="2">
    <source>
        <dbReference type="EMBL" id="KAL1302259.1"/>
    </source>
</evidence>
<accession>A0ABR3P818</accession>
<reference evidence="2 3" key="1">
    <citation type="submission" date="2024-07" db="EMBL/GenBank/DDBJ databases">
        <title>Draft sequence of the Neodothiora populina.</title>
        <authorList>
            <person name="Drown D.D."/>
            <person name="Schuette U.S."/>
            <person name="Buechlein A.B."/>
            <person name="Rusch D.R."/>
            <person name="Winton L.W."/>
            <person name="Adams G.A."/>
        </authorList>
    </citation>
    <scope>NUCLEOTIDE SEQUENCE [LARGE SCALE GENOMIC DNA]</scope>
    <source>
        <strain evidence="2 3">CPC 39397</strain>
    </source>
</reference>
<protein>
    <submittedName>
        <fullName evidence="2">Uncharacterized protein</fullName>
    </submittedName>
</protein>
<evidence type="ECO:0000256" key="1">
    <source>
        <dbReference type="SAM" id="MobiDB-lite"/>
    </source>
</evidence>
<dbReference type="PANTHER" id="PTHR37332:SF1">
    <property type="entry name" value="ELMO DOMAIN-CONTAINING PROTEIN"/>
    <property type="match status" value="1"/>
</dbReference>